<name>A0A0K2SZY8_LEPSM</name>
<protein>
    <submittedName>
        <fullName evidence="1">Uncharacterized protein</fullName>
    </submittedName>
</protein>
<reference evidence="1" key="1">
    <citation type="submission" date="2014-05" db="EMBL/GenBank/DDBJ databases">
        <authorList>
            <person name="Chronopoulou M."/>
        </authorList>
    </citation>
    <scope>NUCLEOTIDE SEQUENCE</scope>
    <source>
        <tissue evidence="1">Whole organism</tissue>
    </source>
</reference>
<dbReference type="AlphaFoldDB" id="A0A0K2SZY8"/>
<organism evidence="1">
    <name type="scientific">Lepeophtheirus salmonis</name>
    <name type="common">Salmon louse</name>
    <name type="synonym">Caligus salmonis</name>
    <dbReference type="NCBI Taxonomy" id="72036"/>
    <lineage>
        <taxon>Eukaryota</taxon>
        <taxon>Metazoa</taxon>
        <taxon>Ecdysozoa</taxon>
        <taxon>Arthropoda</taxon>
        <taxon>Crustacea</taxon>
        <taxon>Multicrustacea</taxon>
        <taxon>Hexanauplia</taxon>
        <taxon>Copepoda</taxon>
        <taxon>Siphonostomatoida</taxon>
        <taxon>Caligidae</taxon>
        <taxon>Lepeophtheirus</taxon>
    </lineage>
</organism>
<sequence>MLTIAIDTFFEANPRVSSIFLRQSLFSPKQISSVEFDSKCPKVHQGRQPHTNFETVISHFLRHSFSSMSFSHPLSLNEEYHKVF</sequence>
<dbReference type="EMBL" id="HACA01001754">
    <property type="protein sequence ID" value="CDW19115.1"/>
    <property type="molecule type" value="Transcribed_RNA"/>
</dbReference>
<evidence type="ECO:0000313" key="1">
    <source>
        <dbReference type="EMBL" id="CDW19115.1"/>
    </source>
</evidence>
<accession>A0A0K2SZY8</accession>
<proteinExistence type="predicted"/>